<dbReference type="AlphaFoldDB" id="A0A2P6S5I7"/>
<comment type="caution">
    <text evidence="1">The sequence shown here is derived from an EMBL/GenBank/DDBJ whole genome shotgun (WGS) entry which is preliminary data.</text>
</comment>
<protein>
    <submittedName>
        <fullName evidence="1">Uncharacterized protein</fullName>
    </submittedName>
</protein>
<evidence type="ECO:0000313" key="2">
    <source>
        <dbReference type="Proteomes" id="UP000238479"/>
    </source>
</evidence>
<reference evidence="1 2" key="1">
    <citation type="journal article" date="2018" name="Nat. Genet.">
        <title>The Rosa genome provides new insights in the design of modern roses.</title>
        <authorList>
            <person name="Bendahmane M."/>
        </authorList>
    </citation>
    <scope>NUCLEOTIDE SEQUENCE [LARGE SCALE GENOMIC DNA]</scope>
    <source>
        <strain evidence="2">cv. Old Blush</strain>
    </source>
</reference>
<dbReference type="Gramene" id="PRQ53932">
    <property type="protein sequence ID" value="PRQ53932"/>
    <property type="gene ID" value="RchiOBHm_Chr2g0172011"/>
</dbReference>
<name>A0A2P6S5I7_ROSCH</name>
<proteinExistence type="predicted"/>
<accession>A0A2P6S5I7</accession>
<gene>
    <name evidence="1" type="ORF">RchiOBHm_Chr2g0172011</name>
</gene>
<sequence length="97" mass="11519">MALYVFFHDRCEYFYEDYDYFSPGDEDDVDEEEQKQGVEEVDDSRVRTLVIIFEYEIVEQTTDIKHKLLTSQCLEYSTHNPEEARRTSSTLIGAYVI</sequence>
<evidence type="ECO:0000313" key="1">
    <source>
        <dbReference type="EMBL" id="PRQ53932.1"/>
    </source>
</evidence>
<dbReference type="Proteomes" id="UP000238479">
    <property type="component" value="Chromosome 2"/>
</dbReference>
<dbReference type="EMBL" id="PDCK01000040">
    <property type="protein sequence ID" value="PRQ53932.1"/>
    <property type="molecule type" value="Genomic_DNA"/>
</dbReference>
<keyword evidence="2" id="KW-1185">Reference proteome</keyword>
<organism evidence="1 2">
    <name type="scientific">Rosa chinensis</name>
    <name type="common">China rose</name>
    <dbReference type="NCBI Taxonomy" id="74649"/>
    <lineage>
        <taxon>Eukaryota</taxon>
        <taxon>Viridiplantae</taxon>
        <taxon>Streptophyta</taxon>
        <taxon>Embryophyta</taxon>
        <taxon>Tracheophyta</taxon>
        <taxon>Spermatophyta</taxon>
        <taxon>Magnoliopsida</taxon>
        <taxon>eudicotyledons</taxon>
        <taxon>Gunneridae</taxon>
        <taxon>Pentapetalae</taxon>
        <taxon>rosids</taxon>
        <taxon>fabids</taxon>
        <taxon>Rosales</taxon>
        <taxon>Rosaceae</taxon>
        <taxon>Rosoideae</taxon>
        <taxon>Rosoideae incertae sedis</taxon>
        <taxon>Rosa</taxon>
    </lineage>
</organism>